<evidence type="ECO:0000256" key="1">
    <source>
        <dbReference type="SAM" id="SignalP"/>
    </source>
</evidence>
<dbReference type="InterPro" id="IPR006059">
    <property type="entry name" value="SBP"/>
</dbReference>
<accession>A0A7Y9GM90</accession>
<dbReference type="PROSITE" id="PS51257">
    <property type="entry name" value="PROKAR_LIPOPROTEIN"/>
    <property type="match status" value="1"/>
</dbReference>
<organism evidence="2 3">
    <name type="scientific">Microbacterium immunditiarum</name>
    <dbReference type="NCBI Taxonomy" id="337480"/>
    <lineage>
        <taxon>Bacteria</taxon>
        <taxon>Bacillati</taxon>
        <taxon>Actinomycetota</taxon>
        <taxon>Actinomycetes</taxon>
        <taxon>Micrococcales</taxon>
        <taxon>Microbacteriaceae</taxon>
        <taxon>Microbacterium</taxon>
    </lineage>
</organism>
<dbReference type="InterPro" id="IPR050490">
    <property type="entry name" value="Bact_solute-bd_prot1"/>
</dbReference>
<dbReference type="RefSeq" id="WP_179488102.1">
    <property type="nucleotide sequence ID" value="NZ_JACCBV010000001.1"/>
</dbReference>
<feature type="chain" id="PRO_5038517802" evidence="1">
    <location>
        <begin position="24"/>
        <end position="443"/>
    </location>
</feature>
<dbReference type="SUPFAM" id="SSF53850">
    <property type="entry name" value="Periplasmic binding protein-like II"/>
    <property type="match status" value="1"/>
</dbReference>
<gene>
    <name evidence="2" type="ORF">BJ991_001062</name>
</gene>
<dbReference type="AlphaFoldDB" id="A0A7Y9GM90"/>
<keyword evidence="3" id="KW-1185">Reference proteome</keyword>
<name>A0A7Y9GM90_9MICO</name>
<dbReference type="PANTHER" id="PTHR43649">
    <property type="entry name" value="ARABINOSE-BINDING PROTEIN-RELATED"/>
    <property type="match status" value="1"/>
</dbReference>
<dbReference type="Gene3D" id="3.40.190.10">
    <property type="entry name" value="Periplasmic binding protein-like II"/>
    <property type="match status" value="1"/>
</dbReference>
<feature type="signal peptide" evidence="1">
    <location>
        <begin position="1"/>
        <end position="23"/>
    </location>
</feature>
<evidence type="ECO:0000313" key="2">
    <source>
        <dbReference type="EMBL" id="NYE19034.1"/>
    </source>
</evidence>
<keyword evidence="1" id="KW-0732">Signal</keyword>
<protein>
    <submittedName>
        <fullName evidence="2">ABC-type glycerol-3-phosphate transport system substrate-binding protein</fullName>
    </submittedName>
</protein>
<sequence>MQARSMGVAALAGLALLITSCSAGDSSSEGPVEVTALLIGYPDEDGIDATTGLPRPGIANLEKAFNDAHDDIRLDIINIPWGEGSTGYAAKTEAMIQAAEACLYEMPGYADYGRRGFLVDLNTMIDADPDFENVWGEQLKAAETVDGELFYLPSNTGIRVINWDAKLFEEWGVEPLSKNPTPDEVLEKAAELTGVNPVTGEQNYGYWYQGKYAVWQFLAIAHAMGADWGRVNPDGTMEIDWNTPEYLEALEWFVDAAQYAPDGALSSDAMPEGFLTDQNVVAIIPEGEAGYFLQSFVAEPDLADRYRTSFNFKGDDGLGGLNSVTPVAMADECDHKEQAWEALKWLAGSDESQEYYYDSLGRLPATEDGAAALPEVAALTDGDVILEQSLTAEATYPWASQDPRWAMQTALEGALAGTLTPEQALEQAQAETELWLADQGLAP</sequence>
<evidence type="ECO:0000313" key="3">
    <source>
        <dbReference type="Proteomes" id="UP000576969"/>
    </source>
</evidence>
<reference evidence="2 3" key="1">
    <citation type="submission" date="2020-07" db="EMBL/GenBank/DDBJ databases">
        <title>Sequencing the genomes of 1000 actinobacteria strains.</title>
        <authorList>
            <person name="Klenk H.-P."/>
        </authorList>
    </citation>
    <scope>NUCLEOTIDE SEQUENCE [LARGE SCALE GENOMIC DNA]</scope>
    <source>
        <strain evidence="2 3">DSM 24662</strain>
    </source>
</reference>
<proteinExistence type="predicted"/>
<comment type="caution">
    <text evidence="2">The sequence shown here is derived from an EMBL/GenBank/DDBJ whole genome shotgun (WGS) entry which is preliminary data.</text>
</comment>
<dbReference type="Pfam" id="PF01547">
    <property type="entry name" value="SBP_bac_1"/>
    <property type="match status" value="1"/>
</dbReference>
<dbReference type="EMBL" id="JACCBV010000001">
    <property type="protein sequence ID" value="NYE19034.1"/>
    <property type="molecule type" value="Genomic_DNA"/>
</dbReference>
<dbReference type="Proteomes" id="UP000576969">
    <property type="component" value="Unassembled WGS sequence"/>
</dbReference>